<dbReference type="SMART" id="SM00338">
    <property type="entry name" value="BRLZ"/>
    <property type="match status" value="1"/>
</dbReference>
<evidence type="ECO:0000256" key="4">
    <source>
        <dbReference type="ARBA" id="ARBA00023242"/>
    </source>
</evidence>
<comment type="subcellular location">
    <subcellularLocation>
        <location evidence="1">Nucleus</location>
    </subcellularLocation>
</comment>
<dbReference type="EMBL" id="LCTW02000028">
    <property type="protein sequence ID" value="KXX81759.1"/>
    <property type="molecule type" value="Genomic_DNA"/>
</dbReference>
<proteinExistence type="predicted"/>
<dbReference type="InterPro" id="IPR004827">
    <property type="entry name" value="bZIP"/>
</dbReference>
<protein>
    <submittedName>
        <fullName evidence="7">Transcription factor atf21</fullName>
    </submittedName>
</protein>
<feature type="compositionally biased region" description="Basic and acidic residues" evidence="5">
    <location>
        <begin position="157"/>
        <end position="167"/>
    </location>
</feature>
<keyword evidence="8" id="KW-1185">Reference proteome</keyword>
<name>A0A175WE32_9PEZI</name>
<dbReference type="VEuPathDB" id="FungiDB:MMYC01_200692"/>
<feature type="region of interest" description="Disordered" evidence="5">
    <location>
        <begin position="41"/>
        <end position="66"/>
    </location>
</feature>
<feature type="compositionally biased region" description="Polar residues" evidence="5">
    <location>
        <begin position="281"/>
        <end position="301"/>
    </location>
</feature>
<sequence>MEVPSHFFSDCLDFDDGGSFQSPDQDVNGSSIALNHFNPYGTKLDIGGPPTPADARDGEPRSDVWDSFSDSIGGAMAMVDQKQLFVDPGLCSPESEDEDTKPQINVIPMSTSRVSTRRASSSKSYSQRTSKSGSTSTDVTLPEHEPPKKRKPRKNRKESSTAEDEEKRIKFLERNRIAAMKCREKKKHYVSELEEAKIKEETQNLHLRMVYNGLLSEVSSLKHMLMTHAECNDENIDQWINNSARRIVQTPNEPFRQSFSFGQSAQSALGHSTQPPLPTGSPRSRNPSIASSYPSLQSVHSGQFDGFGPGERQDSIAYSHGTASLYASPTDDTFPCLESPPMKREPGINYDHMPDSMFSPDPSRFGGG</sequence>
<dbReference type="InterPro" id="IPR046347">
    <property type="entry name" value="bZIP_sf"/>
</dbReference>
<evidence type="ECO:0000313" key="8">
    <source>
        <dbReference type="Proteomes" id="UP000078237"/>
    </source>
</evidence>
<keyword evidence="3" id="KW-0804">Transcription</keyword>
<dbReference type="STRING" id="100816.A0A175WE32"/>
<gene>
    <name evidence="7" type="ORF">MMYC01_200692</name>
</gene>
<dbReference type="CDD" id="cd14687">
    <property type="entry name" value="bZIP_ATF2"/>
    <property type="match status" value="1"/>
</dbReference>
<feature type="region of interest" description="Disordered" evidence="5">
    <location>
        <begin position="87"/>
        <end position="167"/>
    </location>
</feature>
<dbReference type="OrthoDB" id="295274at2759"/>
<dbReference type="GO" id="GO:0003700">
    <property type="term" value="F:DNA-binding transcription factor activity"/>
    <property type="evidence" value="ECO:0007669"/>
    <property type="project" value="InterPro"/>
</dbReference>
<evidence type="ECO:0000256" key="1">
    <source>
        <dbReference type="ARBA" id="ARBA00004123"/>
    </source>
</evidence>
<evidence type="ECO:0000256" key="5">
    <source>
        <dbReference type="SAM" id="MobiDB-lite"/>
    </source>
</evidence>
<evidence type="ECO:0000259" key="6">
    <source>
        <dbReference type="PROSITE" id="PS50217"/>
    </source>
</evidence>
<organism evidence="7 8">
    <name type="scientific">Madurella mycetomatis</name>
    <dbReference type="NCBI Taxonomy" id="100816"/>
    <lineage>
        <taxon>Eukaryota</taxon>
        <taxon>Fungi</taxon>
        <taxon>Dikarya</taxon>
        <taxon>Ascomycota</taxon>
        <taxon>Pezizomycotina</taxon>
        <taxon>Sordariomycetes</taxon>
        <taxon>Sordariomycetidae</taxon>
        <taxon>Sordariales</taxon>
        <taxon>Sordariales incertae sedis</taxon>
        <taxon>Madurella</taxon>
    </lineage>
</organism>
<dbReference type="Proteomes" id="UP000078237">
    <property type="component" value="Unassembled WGS sequence"/>
</dbReference>
<dbReference type="Pfam" id="PF00170">
    <property type="entry name" value="bZIP_1"/>
    <property type="match status" value="1"/>
</dbReference>
<dbReference type="PROSITE" id="PS50217">
    <property type="entry name" value="BZIP"/>
    <property type="match status" value="1"/>
</dbReference>
<keyword evidence="2" id="KW-0805">Transcription regulation</keyword>
<keyword evidence="4" id="KW-0539">Nucleus</keyword>
<dbReference type="PANTHER" id="PTHR19304">
    <property type="entry name" value="CYCLIC-AMP RESPONSE ELEMENT BINDING PROTEIN"/>
    <property type="match status" value="1"/>
</dbReference>
<feature type="region of interest" description="Disordered" evidence="5">
    <location>
        <begin position="263"/>
        <end position="368"/>
    </location>
</feature>
<feature type="compositionally biased region" description="Polar residues" evidence="5">
    <location>
        <begin position="321"/>
        <end position="331"/>
    </location>
</feature>
<dbReference type="GO" id="GO:0005634">
    <property type="term" value="C:nucleus"/>
    <property type="evidence" value="ECO:0007669"/>
    <property type="project" value="UniProtKB-SubCell"/>
</dbReference>
<dbReference type="SUPFAM" id="SSF57959">
    <property type="entry name" value="Leucine zipper domain"/>
    <property type="match status" value="1"/>
</dbReference>
<feature type="domain" description="BZIP" evidence="6">
    <location>
        <begin position="165"/>
        <end position="228"/>
    </location>
</feature>
<reference evidence="7 8" key="1">
    <citation type="journal article" date="2016" name="Genome Announc.">
        <title>Genome Sequence of Madurella mycetomatis mm55, Isolated from a Human Mycetoma Case in Sudan.</title>
        <authorList>
            <person name="Smit S."/>
            <person name="Derks M.F."/>
            <person name="Bervoets S."/>
            <person name="Fahal A."/>
            <person name="van Leeuwen W."/>
            <person name="van Belkum A."/>
            <person name="van de Sande W.W."/>
        </authorList>
    </citation>
    <scope>NUCLEOTIDE SEQUENCE [LARGE SCALE GENOMIC DNA]</scope>
    <source>
        <strain evidence="8">mm55</strain>
    </source>
</reference>
<feature type="compositionally biased region" description="Basic residues" evidence="5">
    <location>
        <begin position="147"/>
        <end position="156"/>
    </location>
</feature>
<feature type="compositionally biased region" description="Low complexity" evidence="5">
    <location>
        <begin position="110"/>
        <end position="137"/>
    </location>
</feature>
<dbReference type="InterPro" id="IPR051027">
    <property type="entry name" value="bZIP_transcription_factors"/>
</dbReference>
<evidence type="ECO:0000256" key="2">
    <source>
        <dbReference type="ARBA" id="ARBA00023015"/>
    </source>
</evidence>
<evidence type="ECO:0000256" key="3">
    <source>
        <dbReference type="ARBA" id="ARBA00023163"/>
    </source>
</evidence>
<comment type="caution">
    <text evidence="7">The sequence shown here is derived from an EMBL/GenBank/DDBJ whole genome shotgun (WGS) entry which is preliminary data.</text>
</comment>
<evidence type="ECO:0000313" key="7">
    <source>
        <dbReference type="EMBL" id="KXX81759.1"/>
    </source>
</evidence>
<dbReference type="PROSITE" id="PS00036">
    <property type="entry name" value="BZIP_BASIC"/>
    <property type="match status" value="1"/>
</dbReference>
<accession>A0A175WE32</accession>
<dbReference type="AlphaFoldDB" id="A0A175WE32"/>
<feature type="compositionally biased region" description="Basic and acidic residues" evidence="5">
    <location>
        <begin position="54"/>
        <end position="64"/>
    </location>
</feature>
<dbReference type="Gene3D" id="1.20.5.170">
    <property type="match status" value="1"/>
</dbReference>